<dbReference type="EMBL" id="JAPQER010000007">
    <property type="protein sequence ID" value="MCY6485401.1"/>
    <property type="molecule type" value="Genomic_DNA"/>
</dbReference>
<protein>
    <submittedName>
        <fullName evidence="1">Uncharacterized protein</fullName>
    </submittedName>
</protein>
<keyword evidence="2" id="KW-1185">Reference proteome</keyword>
<dbReference type="RefSeq" id="WP_268041727.1">
    <property type="nucleotide sequence ID" value="NZ_JAPQER010000007.1"/>
</dbReference>
<accession>A0ABT4D2C4</accession>
<organism evidence="1 2">
    <name type="scientific">Clostridium aestuarii</name>
    <dbReference type="NCBI Taxonomy" id="338193"/>
    <lineage>
        <taxon>Bacteria</taxon>
        <taxon>Bacillati</taxon>
        <taxon>Bacillota</taxon>
        <taxon>Clostridia</taxon>
        <taxon>Eubacteriales</taxon>
        <taxon>Clostridiaceae</taxon>
        <taxon>Clostridium</taxon>
    </lineage>
</organism>
<reference evidence="1" key="1">
    <citation type="submission" date="2022-12" db="EMBL/GenBank/DDBJ databases">
        <authorList>
            <person name="Wang J."/>
        </authorList>
    </citation>
    <scope>NUCLEOTIDE SEQUENCE</scope>
    <source>
        <strain evidence="1">HY-45-18</strain>
    </source>
</reference>
<evidence type="ECO:0000313" key="2">
    <source>
        <dbReference type="Proteomes" id="UP001078443"/>
    </source>
</evidence>
<dbReference type="Proteomes" id="UP001078443">
    <property type="component" value="Unassembled WGS sequence"/>
</dbReference>
<evidence type="ECO:0000313" key="1">
    <source>
        <dbReference type="EMBL" id="MCY6485401.1"/>
    </source>
</evidence>
<name>A0ABT4D2C4_9CLOT</name>
<gene>
    <name evidence="1" type="ORF">OW763_13780</name>
</gene>
<sequence length="121" mass="14368">MKIKRIKYMKPLSTIEDIEDDTIDIFVTLEDEMTYTLTMTTPKQLIQDMDNENINYVHIFAPDIIVRSLTEENIREAVETFAKDDAYWLKFYYLVGETRGVFSIENLNKSVETIRKERCTR</sequence>
<comment type="caution">
    <text evidence="1">The sequence shown here is derived from an EMBL/GenBank/DDBJ whole genome shotgun (WGS) entry which is preliminary data.</text>
</comment>
<proteinExistence type="predicted"/>